<evidence type="ECO:0000256" key="10">
    <source>
        <dbReference type="HAMAP-Rule" id="MF_00379"/>
    </source>
</evidence>
<evidence type="ECO:0000259" key="12">
    <source>
        <dbReference type="PROSITE" id="PS51709"/>
    </source>
</evidence>
<dbReference type="InterPro" id="IPR004520">
    <property type="entry name" value="GTPase_MnmE"/>
</dbReference>
<evidence type="ECO:0000256" key="1">
    <source>
        <dbReference type="ARBA" id="ARBA00011043"/>
    </source>
</evidence>
<dbReference type="Pfam" id="PF10396">
    <property type="entry name" value="TrmE_N"/>
    <property type="match status" value="1"/>
</dbReference>
<dbReference type="Proteomes" id="UP000015462">
    <property type="component" value="Unassembled WGS sequence"/>
</dbReference>
<gene>
    <name evidence="10 13" type="primary">trmE</name>
    <name evidence="10" type="synonym">mnmE</name>
    <name evidence="13" type="ORF">L196_05445</name>
</gene>
<dbReference type="PROSITE" id="PS51709">
    <property type="entry name" value="G_TRME"/>
    <property type="match status" value="1"/>
</dbReference>
<comment type="cofactor">
    <cofactor evidence="10">
        <name>K(+)</name>
        <dbReference type="ChEBI" id="CHEBI:29103"/>
    </cofactor>
    <text evidence="10">Binds 1 potassium ion per subunit.</text>
</comment>
<feature type="binding site" evidence="10">
    <location>
        <begin position="244"/>
        <end position="250"/>
    </location>
    <ligand>
        <name>GTP</name>
        <dbReference type="ChEBI" id="CHEBI:37565"/>
    </ligand>
</feature>
<feature type="binding site" evidence="10">
    <location>
        <position position="80"/>
    </location>
    <ligand>
        <name>(6S)-5-formyl-5,6,7,8-tetrahydrofolate</name>
        <dbReference type="ChEBI" id="CHEBI:57457"/>
    </ligand>
</feature>
<keyword evidence="5 10" id="KW-0547">Nucleotide-binding</keyword>
<dbReference type="Pfam" id="PF01926">
    <property type="entry name" value="MMR_HSR1"/>
    <property type="match status" value="1"/>
</dbReference>
<evidence type="ECO:0000256" key="2">
    <source>
        <dbReference type="ARBA" id="ARBA00022490"/>
    </source>
</evidence>
<feature type="binding site" evidence="10">
    <location>
        <position position="229"/>
    </location>
    <ligand>
        <name>Mg(2+)</name>
        <dbReference type="ChEBI" id="CHEBI:18420"/>
    </ligand>
</feature>
<dbReference type="InterPro" id="IPR025867">
    <property type="entry name" value="MnmE_helical"/>
</dbReference>
<dbReference type="GO" id="GO:0003924">
    <property type="term" value="F:GTPase activity"/>
    <property type="evidence" value="ECO:0007669"/>
    <property type="project" value="UniProtKB-UniRule"/>
</dbReference>
<name>A0AB33Z1G3_9GAMM</name>
<feature type="binding site" evidence="10">
    <location>
        <position position="450"/>
    </location>
    <ligand>
        <name>(6S)-5-formyl-5,6,7,8-tetrahydrofolate</name>
        <dbReference type="ChEBI" id="CHEBI:57457"/>
    </ligand>
</feature>
<comment type="caution">
    <text evidence="10">Lacks conserved residue(s) required for the propagation of feature annotation.</text>
</comment>
<feature type="binding site" evidence="10">
    <location>
        <position position="244"/>
    </location>
    <ligand>
        <name>K(+)</name>
        <dbReference type="ChEBI" id="CHEBI:29103"/>
    </ligand>
</feature>
<comment type="similarity">
    <text evidence="1 10 11">Belongs to the TRAFAC class TrmE-Era-EngA-EngB-Septin-like GTPase superfamily. TrmE GTPase family.</text>
</comment>
<dbReference type="InterPro" id="IPR005225">
    <property type="entry name" value="Small_GTP-bd"/>
</dbReference>
<dbReference type="NCBIfam" id="TIGR00231">
    <property type="entry name" value="small_GTP"/>
    <property type="match status" value="1"/>
</dbReference>
<dbReference type="CDD" id="cd04164">
    <property type="entry name" value="trmE"/>
    <property type="match status" value="1"/>
</dbReference>
<keyword evidence="8 10" id="KW-0630">Potassium</keyword>
<dbReference type="GO" id="GO:0005525">
    <property type="term" value="F:GTP binding"/>
    <property type="evidence" value="ECO:0007669"/>
    <property type="project" value="UniProtKB-UniRule"/>
</dbReference>
<dbReference type="GO" id="GO:0030488">
    <property type="term" value="P:tRNA methylation"/>
    <property type="evidence" value="ECO:0007669"/>
    <property type="project" value="TreeGrafter"/>
</dbReference>
<protein>
    <recommendedName>
        <fullName evidence="10">tRNA modification GTPase MnmE</fullName>
        <ecNumber evidence="10">3.6.-.-</ecNumber>
    </recommendedName>
</protein>
<evidence type="ECO:0000256" key="5">
    <source>
        <dbReference type="ARBA" id="ARBA00022741"/>
    </source>
</evidence>
<feature type="binding site" evidence="10">
    <location>
        <position position="23"/>
    </location>
    <ligand>
        <name>(6S)-5-formyl-5,6,7,8-tetrahydrofolate</name>
        <dbReference type="ChEBI" id="CHEBI:57457"/>
    </ligand>
</feature>
<feature type="domain" description="TrmE-type G" evidence="12">
    <location>
        <begin position="215"/>
        <end position="373"/>
    </location>
</feature>
<dbReference type="Gene3D" id="3.40.50.300">
    <property type="entry name" value="P-loop containing nucleotide triphosphate hydrolases"/>
    <property type="match status" value="1"/>
</dbReference>
<organism evidence="13 14">
    <name type="scientific">Cycloclasticus pugetii</name>
    <dbReference type="NCBI Taxonomy" id="34068"/>
    <lineage>
        <taxon>Bacteria</taxon>
        <taxon>Pseudomonadati</taxon>
        <taxon>Pseudomonadota</taxon>
        <taxon>Gammaproteobacteria</taxon>
        <taxon>Thiotrichales</taxon>
        <taxon>Piscirickettsiaceae</taxon>
        <taxon>Cycloclasticus</taxon>
    </lineage>
</organism>
<dbReference type="NCBIfam" id="NF003661">
    <property type="entry name" value="PRK05291.1-3"/>
    <property type="match status" value="1"/>
</dbReference>
<comment type="subunit">
    <text evidence="10">Homodimer. Heterotetramer of two MnmE and two MnmG subunits.</text>
</comment>
<dbReference type="InterPro" id="IPR027368">
    <property type="entry name" value="MnmE_dom2"/>
</dbReference>
<keyword evidence="9 10" id="KW-0342">GTP-binding</keyword>
<feature type="binding site" evidence="10">
    <location>
        <position position="250"/>
    </location>
    <ligand>
        <name>Mg(2+)</name>
        <dbReference type="ChEBI" id="CHEBI:18420"/>
    </ligand>
</feature>
<evidence type="ECO:0000313" key="14">
    <source>
        <dbReference type="Proteomes" id="UP000015462"/>
    </source>
</evidence>
<feature type="binding site" evidence="10">
    <location>
        <position position="246"/>
    </location>
    <ligand>
        <name>K(+)</name>
        <dbReference type="ChEBI" id="CHEBI:29103"/>
    </ligand>
</feature>
<keyword evidence="2 10" id="KW-0963">Cytoplasm</keyword>
<dbReference type="Gene3D" id="1.20.120.430">
    <property type="entry name" value="tRNA modification GTPase MnmE domain 2"/>
    <property type="match status" value="1"/>
</dbReference>
<dbReference type="GO" id="GO:0002098">
    <property type="term" value="P:tRNA wobble uridine modification"/>
    <property type="evidence" value="ECO:0007669"/>
    <property type="project" value="TreeGrafter"/>
</dbReference>
<comment type="function">
    <text evidence="10">Exhibits a very high intrinsic GTPase hydrolysis rate. Involved in the addition of a carboxymethylaminomethyl (cmnm) group at the wobble position (U34) of certain tRNAs, forming tRNA-cmnm(5)s(2)U34.</text>
</comment>
<dbReference type="SUPFAM" id="SSF52540">
    <property type="entry name" value="P-loop containing nucleoside triphosphate hydrolases"/>
    <property type="match status" value="1"/>
</dbReference>
<evidence type="ECO:0000256" key="4">
    <source>
        <dbReference type="ARBA" id="ARBA00022723"/>
    </source>
</evidence>
<dbReference type="PANTHER" id="PTHR42714:SF2">
    <property type="entry name" value="TRNA MODIFICATION GTPASE GTPBP3, MITOCHONDRIAL"/>
    <property type="match status" value="1"/>
</dbReference>
<comment type="subcellular location">
    <subcellularLocation>
        <location evidence="10">Cytoplasm</location>
    </subcellularLocation>
</comment>
<evidence type="ECO:0000256" key="3">
    <source>
        <dbReference type="ARBA" id="ARBA00022694"/>
    </source>
</evidence>
<keyword evidence="3 10" id="KW-0819">tRNA processing</keyword>
<evidence type="ECO:0000313" key="13">
    <source>
        <dbReference type="EMBL" id="EPD13060.1"/>
    </source>
</evidence>
<dbReference type="InterPro" id="IPR027417">
    <property type="entry name" value="P-loop_NTPase"/>
</dbReference>
<dbReference type="InterPro" id="IPR006073">
    <property type="entry name" value="GTP-bd"/>
</dbReference>
<dbReference type="InterPro" id="IPR027266">
    <property type="entry name" value="TrmE/GcvT-like"/>
</dbReference>
<accession>A0AB33Z1G3</accession>
<feature type="binding site" evidence="10">
    <location>
        <begin position="225"/>
        <end position="230"/>
    </location>
    <ligand>
        <name>GTP</name>
        <dbReference type="ChEBI" id="CHEBI:37565"/>
    </ligand>
</feature>
<comment type="caution">
    <text evidence="13">The sequence shown here is derived from an EMBL/GenBank/DDBJ whole genome shotgun (WGS) entry which is preliminary data.</text>
</comment>
<dbReference type="CDD" id="cd14858">
    <property type="entry name" value="TrmE_N"/>
    <property type="match status" value="1"/>
</dbReference>
<feature type="binding site" evidence="10">
    <location>
        <begin position="269"/>
        <end position="272"/>
    </location>
    <ligand>
        <name>GTP</name>
        <dbReference type="ChEBI" id="CHEBI:37565"/>
    </ligand>
</feature>
<dbReference type="GO" id="GO:0046872">
    <property type="term" value="F:metal ion binding"/>
    <property type="evidence" value="ECO:0007669"/>
    <property type="project" value="UniProtKB-KW"/>
</dbReference>
<keyword evidence="4 10" id="KW-0479">Metal-binding</keyword>
<dbReference type="FunFam" id="3.40.50.300:FF:001376">
    <property type="entry name" value="tRNA modification GTPase MnmE"/>
    <property type="match status" value="1"/>
</dbReference>
<dbReference type="SUPFAM" id="SSF116878">
    <property type="entry name" value="TrmE connector domain"/>
    <property type="match status" value="1"/>
</dbReference>
<keyword evidence="14" id="KW-1185">Reference proteome</keyword>
<keyword evidence="7 10" id="KW-0460">Magnesium</keyword>
<dbReference type="Pfam" id="PF12631">
    <property type="entry name" value="MnmE_helical"/>
    <property type="match status" value="1"/>
</dbReference>
<proteinExistence type="inferred from homology"/>
<feature type="binding site" evidence="10">
    <location>
        <position position="119"/>
    </location>
    <ligand>
        <name>(6S)-5-formyl-5,6,7,8-tetrahydrofolate</name>
        <dbReference type="ChEBI" id="CHEBI:57457"/>
    </ligand>
</feature>
<evidence type="ECO:0000256" key="8">
    <source>
        <dbReference type="ARBA" id="ARBA00022958"/>
    </source>
</evidence>
<dbReference type="EC" id="3.6.-.-" evidence="10"/>
<evidence type="ECO:0000256" key="7">
    <source>
        <dbReference type="ARBA" id="ARBA00022842"/>
    </source>
</evidence>
<dbReference type="Gene3D" id="3.30.1360.120">
    <property type="entry name" value="Probable tRNA modification gtpase trme, domain 1"/>
    <property type="match status" value="1"/>
</dbReference>
<dbReference type="NCBIfam" id="TIGR00450">
    <property type="entry name" value="mnmE_trmE_thdF"/>
    <property type="match status" value="1"/>
</dbReference>
<feature type="binding site" evidence="10">
    <location>
        <position position="249"/>
    </location>
    <ligand>
        <name>K(+)</name>
        <dbReference type="ChEBI" id="CHEBI:29103"/>
    </ligand>
</feature>
<dbReference type="InterPro" id="IPR031168">
    <property type="entry name" value="G_TrmE"/>
</dbReference>
<dbReference type="AlphaFoldDB" id="A0AB33Z1G3"/>
<dbReference type="GO" id="GO:0005829">
    <property type="term" value="C:cytosol"/>
    <property type="evidence" value="ECO:0007669"/>
    <property type="project" value="TreeGrafter"/>
</dbReference>
<evidence type="ECO:0000256" key="6">
    <source>
        <dbReference type="ARBA" id="ARBA00022801"/>
    </source>
</evidence>
<dbReference type="RefSeq" id="WP_016390239.1">
    <property type="nucleotide sequence ID" value="NZ_KE646807.1"/>
</dbReference>
<evidence type="ECO:0000256" key="11">
    <source>
        <dbReference type="RuleBase" id="RU003313"/>
    </source>
</evidence>
<sequence length="450" mass="48615">MANNDTIAAVATASGRGGIGIIRISGTNTKQISQQLLGSEIPARQACFKLFKANDNSTIDSGLALYFKSPASYTGEDTLELQGHGGPVVLDMLLKRVLALGARLAEPGEFTQRAFLNNKLDLAQAEAVADIIDAGTAAAASSAQRSLQGAFSERINDLQRQLTHLRLYVESAIDFSDEDIDFLAGEELQKIISNLQQAFKTITETAKQGSLLRDGMTVVLAGKPNAGKSSLLNALSQRDTAIVTAVAGTTRDVLKEQIQIDGMPVHIIDTAGLRETSDIIEQEGVKRAKHAISQADQVLLVVDDQESSSDDYLSLLNDIPASVPVTIVFNKVDITGTQVGETTSKDGRTIIRLSAKHKDGLNLLTQHLKERMGFNSEEKNVFLARRRHLDALTRSHAFLNDGIAQLLHYQAGEMFAEDLRLAQNALSEITGKMTPDDLLGEIFSSFCIGK</sequence>
<keyword evidence="6 10" id="KW-0378">Hydrolase</keyword>
<feature type="binding site" evidence="10">
    <location>
        <position position="225"/>
    </location>
    <ligand>
        <name>K(+)</name>
        <dbReference type="ChEBI" id="CHEBI:29103"/>
    </ligand>
</feature>
<dbReference type="InterPro" id="IPR018948">
    <property type="entry name" value="GTP-bd_TrmE_N"/>
</dbReference>
<dbReference type="EMBL" id="ASHL01000004">
    <property type="protein sequence ID" value="EPD13060.1"/>
    <property type="molecule type" value="Genomic_DNA"/>
</dbReference>
<dbReference type="HAMAP" id="MF_00379">
    <property type="entry name" value="GTPase_MnmE"/>
    <property type="match status" value="1"/>
</dbReference>
<evidence type="ECO:0000256" key="9">
    <source>
        <dbReference type="ARBA" id="ARBA00023134"/>
    </source>
</evidence>
<dbReference type="PANTHER" id="PTHR42714">
    <property type="entry name" value="TRNA MODIFICATION GTPASE GTPBP3"/>
    <property type="match status" value="1"/>
</dbReference>
<reference evidence="13 14" key="1">
    <citation type="journal article" date="2013" name="Genome Announc.">
        <title>Genome Sequence of the Pyrene- and Fluoranthene-Degrading Bacterium Cycloclasticus sp. Strain PY97M.</title>
        <authorList>
            <person name="Cui Z."/>
            <person name="Xu G."/>
            <person name="Li Q."/>
            <person name="Gao W."/>
            <person name="Zheng L."/>
        </authorList>
    </citation>
    <scope>NUCLEOTIDE SEQUENCE [LARGE SCALE GENOMIC DNA]</scope>
    <source>
        <strain evidence="13 14">PY97M</strain>
    </source>
</reference>